<keyword evidence="7 10" id="KW-0812">Transmembrane</keyword>
<dbReference type="InterPro" id="IPR035906">
    <property type="entry name" value="MetI-like_sf"/>
</dbReference>
<dbReference type="GO" id="GO:0035435">
    <property type="term" value="P:phosphate ion transmembrane transport"/>
    <property type="evidence" value="ECO:0007669"/>
    <property type="project" value="InterPro"/>
</dbReference>
<dbReference type="STRING" id="1458425.SRAA_1278"/>
<feature type="transmembrane region" description="Helical" evidence="10">
    <location>
        <begin position="139"/>
        <end position="157"/>
    </location>
</feature>
<dbReference type="NCBIfam" id="TIGR00974">
    <property type="entry name" value="3a0107s02c"/>
    <property type="match status" value="1"/>
</dbReference>
<evidence type="ECO:0000259" key="11">
    <source>
        <dbReference type="PROSITE" id="PS50928"/>
    </source>
</evidence>
<feature type="transmembrane region" description="Helical" evidence="10">
    <location>
        <begin position="189"/>
        <end position="209"/>
    </location>
</feature>
<evidence type="ECO:0000256" key="7">
    <source>
        <dbReference type="ARBA" id="ARBA00022692"/>
    </source>
</evidence>
<dbReference type="PANTHER" id="PTHR42922">
    <property type="entry name" value="PHOSPHATE TRANSPORT SYSTEM PERMEASE PROTEIN PSTA"/>
    <property type="match status" value="1"/>
</dbReference>
<dbReference type="GO" id="GO:0005886">
    <property type="term" value="C:plasma membrane"/>
    <property type="evidence" value="ECO:0007669"/>
    <property type="project" value="UniProtKB-SubCell"/>
</dbReference>
<sequence>MEFNQSLYNSRRRKNAVIMGFSMVASAIGLSILLWILYVLFSNGFYAIDWALFTEDTPAPGTPGGGLRNAIVGSLIMVGSAVLISTPIGILAGIYLAEFGDSSKVASVTRFVNEVMLSAPSVVLGLFVFAVVVMTMGNFSGYAGMVALSLIAIPVVIKTTENMMRMIPGSLREAAFALGAPHWKVAITVVLRGARAGVITGVMLALARISGETAPLLFTALNNQFFTLDMNGPMANLPVWIYHMAMSPFDNWNELAWGGALLITLTVLAINITARIVFRERVKV</sequence>
<dbReference type="OrthoDB" id="9775069at2"/>
<keyword evidence="6" id="KW-0592">Phosphate transport</keyword>
<dbReference type="RefSeq" id="WP_045531549.1">
    <property type="nucleotide sequence ID" value="NZ_AP014568.1"/>
</dbReference>
<dbReference type="KEGG" id="cbaa:SRAA_1278"/>
<comment type="subcellular location">
    <subcellularLocation>
        <location evidence="10">Cell inner membrane</location>
        <topology evidence="10">Multi-pass membrane protein</topology>
    </subcellularLocation>
    <subcellularLocation>
        <location evidence="1">Cell membrane</location>
        <topology evidence="1">Multi-pass membrane protein</topology>
    </subcellularLocation>
</comment>
<evidence type="ECO:0000313" key="13">
    <source>
        <dbReference type="Proteomes" id="UP000067461"/>
    </source>
</evidence>
<organism evidence="12 13">
    <name type="scientific">Serpentinimonas raichei</name>
    <dbReference type="NCBI Taxonomy" id="1458425"/>
    <lineage>
        <taxon>Bacteria</taxon>
        <taxon>Pseudomonadati</taxon>
        <taxon>Pseudomonadota</taxon>
        <taxon>Betaproteobacteria</taxon>
        <taxon>Burkholderiales</taxon>
        <taxon>Comamonadaceae</taxon>
        <taxon>Serpentinimonas</taxon>
    </lineage>
</organism>
<proteinExistence type="inferred from homology"/>
<evidence type="ECO:0000256" key="9">
    <source>
        <dbReference type="ARBA" id="ARBA00023136"/>
    </source>
</evidence>
<keyword evidence="8 10" id="KW-1133">Transmembrane helix</keyword>
<evidence type="ECO:0000256" key="8">
    <source>
        <dbReference type="ARBA" id="ARBA00022989"/>
    </source>
</evidence>
<keyword evidence="9 10" id="KW-0472">Membrane</keyword>
<dbReference type="Pfam" id="PF00528">
    <property type="entry name" value="BPD_transp_1"/>
    <property type="match status" value="1"/>
</dbReference>
<keyword evidence="5 10" id="KW-1003">Cell membrane</keyword>
<evidence type="ECO:0000256" key="1">
    <source>
        <dbReference type="ARBA" id="ARBA00004651"/>
    </source>
</evidence>
<dbReference type="InterPro" id="IPR000515">
    <property type="entry name" value="MetI-like"/>
</dbReference>
<comment type="similarity">
    <text evidence="2 10">Belongs to the binding-protein-dependent transport system permease family. CysTW subfamily.</text>
</comment>
<feature type="transmembrane region" description="Helical" evidence="10">
    <location>
        <begin position="255"/>
        <end position="278"/>
    </location>
</feature>
<evidence type="ECO:0000256" key="4">
    <source>
        <dbReference type="ARBA" id="ARBA00022448"/>
    </source>
</evidence>
<evidence type="ECO:0000256" key="3">
    <source>
        <dbReference type="ARBA" id="ARBA00016864"/>
    </source>
</evidence>
<name>A0A060NIH1_9BURK</name>
<dbReference type="EMBL" id="AP014568">
    <property type="protein sequence ID" value="BAO81132.1"/>
    <property type="molecule type" value="Genomic_DNA"/>
</dbReference>
<keyword evidence="4" id="KW-0813">Transport</keyword>
<evidence type="ECO:0000313" key="12">
    <source>
        <dbReference type="EMBL" id="BAO81132.1"/>
    </source>
</evidence>
<dbReference type="Proteomes" id="UP000067461">
    <property type="component" value="Chromosome"/>
</dbReference>
<dbReference type="CDD" id="cd06261">
    <property type="entry name" value="TM_PBP2"/>
    <property type="match status" value="1"/>
</dbReference>
<dbReference type="InterPro" id="IPR051408">
    <property type="entry name" value="Phosphate_transprt_permease"/>
</dbReference>
<dbReference type="InterPro" id="IPR005672">
    <property type="entry name" value="Phosphate_PstA"/>
</dbReference>
<dbReference type="HOGENOM" id="CLU_033621_2_0_4"/>
<feature type="transmembrane region" description="Helical" evidence="10">
    <location>
        <begin position="16"/>
        <end position="41"/>
    </location>
</feature>
<dbReference type="SUPFAM" id="SSF161098">
    <property type="entry name" value="MetI-like"/>
    <property type="match status" value="1"/>
</dbReference>
<accession>A0A060NIH1</accession>
<gene>
    <name evidence="12" type="ORF">SRAA_1278</name>
</gene>
<keyword evidence="13" id="KW-1185">Reference proteome</keyword>
<dbReference type="AlphaFoldDB" id="A0A060NIH1"/>
<dbReference type="GO" id="GO:0005315">
    <property type="term" value="F:phosphate transmembrane transporter activity"/>
    <property type="evidence" value="ECO:0007669"/>
    <property type="project" value="InterPro"/>
</dbReference>
<evidence type="ECO:0000256" key="6">
    <source>
        <dbReference type="ARBA" id="ARBA00022592"/>
    </source>
</evidence>
<evidence type="ECO:0000256" key="2">
    <source>
        <dbReference type="ARBA" id="ARBA00007069"/>
    </source>
</evidence>
<dbReference type="PANTHER" id="PTHR42922:SF1">
    <property type="entry name" value="PHOSPHATE TRANSPORT SYSTEM PERMEASE PROTEIN PSTA"/>
    <property type="match status" value="1"/>
</dbReference>
<evidence type="ECO:0000256" key="10">
    <source>
        <dbReference type="RuleBase" id="RU363043"/>
    </source>
</evidence>
<reference evidence="12 13" key="1">
    <citation type="journal article" date="2014" name="Nat. Commun.">
        <title>Physiological and genomic features of highly alkaliphilic hydrogen-utilizing Betaproteobacteria from a continental serpentinizing site.</title>
        <authorList>
            <person name="Suzuki S."/>
            <person name="Kuenen J.G."/>
            <person name="Schipper K."/>
            <person name="van der Velde S."/>
            <person name="Ishii S."/>
            <person name="Wu A."/>
            <person name="Sorokin D.Y."/>
            <person name="Tenney A."/>
            <person name="Meng X.Y."/>
            <person name="Morrill P.L."/>
            <person name="Kamagata Y."/>
            <person name="Muyzer G."/>
            <person name="Nealson K.H."/>
        </authorList>
    </citation>
    <scope>NUCLEOTIDE SEQUENCE [LARGE SCALE GENOMIC DNA]</scope>
    <source>
        <strain evidence="12 13">A1</strain>
    </source>
</reference>
<evidence type="ECO:0000256" key="5">
    <source>
        <dbReference type="ARBA" id="ARBA00022475"/>
    </source>
</evidence>
<dbReference type="Gene3D" id="1.10.3720.10">
    <property type="entry name" value="MetI-like"/>
    <property type="match status" value="1"/>
</dbReference>
<protein>
    <recommendedName>
        <fullName evidence="3 10">Phosphate transport system permease protein PstA</fullName>
    </recommendedName>
</protein>
<feature type="transmembrane region" description="Helical" evidence="10">
    <location>
        <begin position="70"/>
        <end position="94"/>
    </location>
</feature>
<dbReference type="PROSITE" id="PS50928">
    <property type="entry name" value="ABC_TM1"/>
    <property type="match status" value="1"/>
</dbReference>
<feature type="transmembrane region" description="Helical" evidence="10">
    <location>
        <begin position="115"/>
        <end position="133"/>
    </location>
</feature>
<feature type="domain" description="ABC transmembrane type-1" evidence="11">
    <location>
        <begin position="71"/>
        <end position="274"/>
    </location>
</feature>